<accession>A0A026VYK0</accession>
<dbReference type="AlphaFoldDB" id="A0A026VYK0"/>
<proteinExistence type="predicted"/>
<protein>
    <submittedName>
        <fullName evidence="1">Uncharacterized protein</fullName>
    </submittedName>
</protein>
<reference evidence="1 2" key="1">
    <citation type="journal article" date="2014" name="Curr. Biol.">
        <title>The genome of the clonal raider ant Cerapachys biroi.</title>
        <authorList>
            <person name="Oxley P.R."/>
            <person name="Ji L."/>
            <person name="Fetter-Pruneda I."/>
            <person name="McKenzie S.K."/>
            <person name="Li C."/>
            <person name="Hu H."/>
            <person name="Zhang G."/>
            <person name="Kronauer D.J."/>
        </authorList>
    </citation>
    <scope>NUCLEOTIDE SEQUENCE [LARGE SCALE GENOMIC DNA]</scope>
</reference>
<name>A0A026VYK0_OOCBI</name>
<organism evidence="1 2">
    <name type="scientific">Ooceraea biroi</name>
    <name type="common">Clonal raider ant</name>
    <name type="synonym">Cerapachys biroi</name>
    <dbReference type="NCBI Taxonomy" id="2015173"/>
    <lineage>
        <taxon>Eukaryota</taxon>
        <taxon>Metazoa</taxon>
        <taxon>Ecdysozoa</taxon>
        <taxon>Arthropoda</taxon>
        <taxon>Hexapoda</taxon>
        <taxon>Insecta</taxon>
        <taxon>Pterygota</taxon>
        <taxon>Neoptera</taxon>
        <taxon>Endopterygota</taxon>
        <taxon>Hymenoptera</taxon>
        <taxon>Apocrita</taxon>
        <taxon>Aculeata</taxon>
        <taxon>Formicoidea</taxon>
        <taxon>Formicidae</taxon>
        <taxon>Dorylinae</taxon>
        <taxon>Ooceraea</taxon>
    </lineage>
</organism>
<sequence length="56" mass="5945">MLGAGDFSSPLLLRFPVVGSCAGRTEHADTREGNFDTRVKMKAQGALGEKWGAHVA</sequence>
<keyword evidence="2" id="KW-1185">Reference proteome</keyword>
<dbReference type="Proteomes" id="UP000053097">
    <property type="component" value="Unassembled WGS sequence"/>
</dbReference>
<evidence type="ECO:0000313" key="2">
    <source>
        <dbReference type="Proteomes" id="UP000053097"/>
    </source>
</evidence>
<dbReference type="EMBL" id="KK107575">
    <property type="protein sequence ID" value="EZA48735.1"/>
    <property type="molecule type" value="Genomic_DNA"/>
</dbReference>
<gene>
    <name evidence="1" type="ORF">X777_12893</name>
</gene>
<evidence type="ECO:0000313" key="1">
    <source>
        <dbReference type="EMBL" id="EZA48735.1"/>
    </source>
</evidence>